<comment type="caution">
    <text evidence="1">The sequence shown here is derived from an EMBL/GenBank/DDBJ whole genome shotgun (WGS) entry which is preliminary data.</text>
</comment>
<sequence length="52" mass="5963">MLFQHLGFVHCPIREHCPAFPNCMDALIERILGTKAHRLEVVIVDDDDDLMS</sequence>
<reference evidence="1" key="1">
    <citation type="submission" date="2021-03" db="EMBL/GenBank/DDBJ databases">
        <authorList>
            <person name="Tran Van P."/>
        </authorList>
    </citation>
    <scope>NUCLEOTIDE SEQUENCE</scope>
</reference>
<gene>
    <name evidence="1" type="ORF">TPAB3V08_LOCUS1473</name>
</gene>
<dbReference type="InterPro" id="IPR051978">
    <property type="entry name" value="Rho-GAP_domain"/>
</dbReference>
<dbReference type="Proteomes" id="UP001153148">
    <property type="component" value="Unassembled WGS sequence"/>
</dbReference>
<proteinExistence type="predicted"/>
<evidence type="ECO:0000313" key="2">
    <source>
        <dbReference type="Proteomes" id="UP001153148"/>
    </source>
</evidence>
<protein>
    <submittedName>
        <fullName evidence="1">Uncharacterized protein</fullName>
    </submittedName>
</protein>
<organism evidence="1 2">
    <name type="scientific">Timema podura</name>
    <name type="common">Walking stick</name>
    <dbReference type="NCBI Taxonomy" id="61482"/>
    <lineage>
        <taxon>Eukaryota</taxon>
        <taxon>Metazoa</taxon>
        <taxon>Ecdysozoa</taxon>
        <taxon>Arthropoda</taxon>
        <taxon>Hexapoda</taxon>
        <taxon>Insecta</taxon>
        <taxon>Pterygota</taxon>
        <taxon>Neoptera</taxon>
        <taxon>Polyneoptera</taxon>
        <taxon>Phasmatodea</taxon>
        <taxon>Timematodea</taxon>
        <taxon>Timematoidea</taxon>
        <taxon>Timematidae</taxon>
        <taxon>Timema</taxon>
    </lineage>
</organism>
<dbReference type="PANTHER" id="PTHR46005">
    <property type="entry name" value="RHO GTPASE-ACTIVATING PROTEIN 190"/>
    <property type="match status" value="1"/>
</dbReference>
<keyword evidence="2" id="KW-1185">Reference proteome</keyword>
<accession>A0ABN7NNJ1</accession>
<evidence type="ECO:0000313" key="1">
    <source>
        <dbReference type="EMBL" id="CAG2054445.1"/>
    </source>
</evidence>
<dbReference type="PANTHER" id="PTHR46005:SF4">
    <property type="entry name" value="RHO GTPASE-ACTIVATING PROTEIN 190"/>
    <property type="match status" value="1"/>
</dbReference>
<feature type="non-terminal residue" evidence="1">
    <location>
        <position position="52"/>
    </location>
</feature>
<name>A0ABN7NNJ1_TIMPD</name>
<dbReference type="EMBL" id="CAJPIN010001333">
    <property type="protein sequence ID" value="CAG2054445.1"/>
    <property type="molecule type" value="Genomic_DNA"/>
</dbReference>